<accession>A0A2C6KDG8</accession>
<protein>
    <submittedName>
        <fullName evidence="1">Uncharacterized protein</fullName>
    </submittedName>
</protein>
<name>A0A2C6KDG8_9APIC</name>
<proteinExistence type="predicted"/>
<dbReference type="VEuPathDB" id="ToxoDB:CSUI_011527"/>
<feature type="non-terminal residue" evidence="1">
    <location>
        <position position="1"/>
    </location>
</feature>
<feature type="non-terminal residue" evidence="1">
    <location>
        <position position="41"/>
    </location>
</feature>
<gene>
    <name evidence="1" type="ORF">CSUI_011527</name>
</gene>
<comment type="caution">
    <text evidence="1">The sequence shown here is derived from an EMBL/GenBank/DDBJ whole genome shotgun (WGS) entry which is preliminary data.</text>
</comment>
<keyword evidence="2" id="KW-1185">Reference proteome</keyword>
<dbReference type="AlphaFoldDB" id="A0A2C6KDG8"/>
<dbReference type="Proteomes" id="UP000221165">
    <property type="component" value="Unassembled WGS sequence"/>
</dbReference>
<sequence>KRDCESSSDLYLSLNFRTLRLLNTSTRNCRRLVLCMPCCCR</sequence>
<evidence type="ECO:0000313" key="1">
    <source>
        <dbReference type="EMBL" id="PHJ14662.1"/>
    </source>
</evidence>
<dbReference type="RefSeq" id="XP_067916398.1">
    <property type="nucleotide sequence ID" value="XM_068071625.1"/>
</dbReference>
<reference evidence="1 2" key="1">
    <citation type="journal article" date="2017" name="Int. J. Parasitol.">
        <title>The genome of the protozoan parasite Cystoisospora suis and a reverse vaccinology approach to identify vaccine candidates.</title>
        <authorList>
            <person name="Palmieri N."/>
            <person name="Shrestha A."/>
            <person name="Ruttkowski B."/>
            <person name="Beck T."/>
            <person name="Vogl C."/>
            <person name="Tomley F."/>
            <person name="Blake D.P."/>
            <person name="Joachim A."/>
        </authorList>
    </citation>
    <scope>NUCLEOTIDE SEQUENCE [LARGE SCALE GENOMIC DNA]</scope>
    <source>
        <strain evidence="1 2">Wien I</strain>
    </source>
</reference>
<organism evidence="1 2">
    <name type="scientific">Cystoisospora suis</name>
    <dbReference type="NCBI Taxonomy" id="483139"/>
    <lineage>
        <taxon>Eukaryota</taxon>
        <taxon>Sar</taxon>
        <taxon>Alveolata</taxon>
        <taxon>Apicomplexa</taxon>
        <taxon>Conoidasida</taxon>
        <taxon>Coccidia</taxon>
        <taxon>Eucoccidiorida</taxon>
        <taxon>Eimeriorina</taxon>
        <taxon>Sarcocystidae</taxon>
        <taxon>Cystoisospora</taxon>
    </lineage>
</organism>
<evidence type="ECO:0000313" key="2">
    <source>
        <dbReference type="Proteomes" id="UP000221165"/>
    </source>
</evidence>
<dbReference type="EMBL" id="MIGC01012939">
    <property type="protein sequence ID" value="PHJ14662.1"/>
    <property type="molecule type" value="Genomic_DNA"/>
</dbReference>
<dbReference type="GeneID" id="94434836"/>